<dbReference type="Proteomes" id="UP000704712">
    <property type="component" value="Unassembled WGS sequence"/>
</dbReference>
<gene>
    <name evidence="2" type="ORF">GN244_ATG08793</name>
    <name evidence="3" type="ORF">GN958_ATG02136</name>
</gene>
<organism evidence="2 4">
    <name type="scientific">Phytophthora infestans</name>
    <name type="common">Potato late blight agent</name>
    <name type="synonym">Botrytis infestans</name>
    <dbReference type="NCBI Taxonomy" id="4787"/>
    <lineage>
        <taxon>Eukaryota</taxon>
        <taxon>Sar</taxon>
        <taxon>Stramenopiles</taxon>
        <taxon>Oomycota</taxon>
        <taxon>Peronosporomycetes</taxon>
        <taxon>Peronosporales</taxon>
        <taxon>Peronosporaceae</taxon>
        <taxon>Phytophthora</taxon>
    </lineage>
</organism>
<protein>
    <submittedName>
        <fullName evidence="2">Uncharacterized protein</fullName>
    </submittedName>
</protein>
<proteinExistence type="predicted"/>
<evidence type="ECO:0000313" key="4">
    <source>
        <dbReference type="Proteomes" id="UP000602510"/>
    </source>
</evidence>
<evidence type="ECO:0000256" key="1">
    <source>
        <dbReference type="SAM" id="MobiDB-lite"/>
    </source>
</evidence>
<feature type="region of interest" description="Disordered" evidence="1">
    <location>
        <begin position="1"/>
        <end position="32"/>
    </location>
</feature>
<evidence type="ECO:0000313" key="3">
    <source>
        <dbReference type="EMBL" id="KAF4148656.1"/>
    </source>
</evidence>
<name>A0A833SC64_PHYIN</name>
<dbReference type="AlphaFoldDB" id="A0A833SC64"/>
<sequence length="332" mass="37562">MASFLKAEMPASASSPARSEDKAVLMRGGRGRGRRMRIISKYKLPRMNNSERGKFYRQKYREYEDQLDRDVQRLQGEVNEVQRLLELRQILLHRYPCVGFDGVRVATQVVYEGLIRLHERWVSIDRGAASPTPSLAELDSDEIRSAEHTLERLQLYPSQSEHFIARHQNSSTPLMFKLQSIEIQGGNDSRIVVANGRLYVRYQPADLDELFPVTRHNKQFAARLLAREVAYDCTYRFHTAAPLDVSELLFVSVDVDAVGGLLAVIPSLQCVQALLNSDYGGDVTEETTAGSRIRSAIFYERSPALLATAIRVVDEQEYSSPPRPMALAFILS</sequence>
<keyword evidence="4" id="KW-1185">Reference proteome</keyword>
<dbReference type="EMBL" id="WSZM01000183">
    <property type="protein sequence ID" value="KAF4039046.1"/>
    <property type="molecule type" value="Genomic_DNA"/>
</dbReference>
<comment type="caution">
    <text evidence="2">The sequence shown here is derived from an EMBL/GenBank/DDBJ whole genome shotgun (WGS) entry which is preliminary data.</text>
</comment>
<dbReference type="EMBL" id="JAACNO010000254">
    <property type="protein sequence ID" value="KAF4148656.1"/>
    <property type="molecule type" value="Genomic_DNA"/>
</dbReference>
<dbReference type="Proteomes" id="UP000602510">
    <property type="component" value="Unassembled WGS sequence"/>
</dbReference>
<evidence type="ECO:0000313" key="2">
    <source>
        <dbReference type="EMBL" id="KAF4039046.1"/>
    </source>
</evidence>
<accession>A0A833SC64</accession>
<reference evidence="2" key="1">
    <citation type="submission" date="2020-04" db="EMBL/GenBank/DDBJ databases">
        <title>Hybrid Assembly of Korean Phytophthora infestans isolates.</title>
        <authorList>
            <person name="Prokchorchik M."/>
            <person name="Lee Y."/>
            <person name="Seo J."/>
            <person name="Cho J.-H."/>
            <person name="Park Y.-E."/>
            <person name="Jang D.-C."/>
            <person name="Im J.-S."/>
            <person name="Choi J.-G."/>
            <person name="Park H.-J."/>
            <person name="Lee G.-B."/>
            <person name="Lee Y.-G."/>
            <person name="Hong S.-Y."/>
            <person name="Cho K."/>
            <person name="Sohn K.H."/>
        </authorList>
    </citation>
    <scope>NUCLEOTIDE SEQUENCE</scope>
    <source>
        <strain evidence="2">KR_1_A1</strain>
        <strain evidence="3">KR_2_A2</strain>
    </source>
</reference>